<name>A0A9Q3H4P7_9BASI</name>
<protein>
    <submittedName>
        <fullName evidence="2">Uncharacterized protein</fullName>
    </submittedName>
</protein>
<feature type="region of interest" description="Disordered" evidence="1">
    <location>
        <begin position="1"/>
        <end position="64"/>
    </location>
</feature>
<gene>
    <name evidence="2" type="ORF">O181_029579</name>
</gene>
<evidence type="ECO:0000313" key="3">
    <source>
        <dbReference type="Proteomes" id="UP000765509"/>
    </source>
</evidence>
<organism evidence="2 3">
    <name type="scientific">Austropuccinia psidii MF-1</name>
    <dbReference type="NCBI Taxonomy" id="1389203"/>
    <lineage>
        <taxon>Eukaryota</taxon>
        <taxon>Fungi</taxon>
        <taxon>Dikarya</taxon>
        <taxon>Basidiomycota</taxon>
        <taxon>Pucciniomycotina</taxon>
        <taxon>Pucciniomycetes</taxon>
        <taxon>Pucciniales</taxon>
        <taxon>Sphaerophragmiaceae</taxon>
        <taxon>Austropuccinia</taxon>
    </lineage>
</organism>
<reference evidence="2" key="1">
    <citation type="submission" date="2021-03" db="EMBL/GenBank/DDBJ databases">
        <title>Draft genome sequence of rust myrtle Austropuccinia psidii MF-1, a brazilian biotype.</title>
        <authorList>
            <person name="Quecine M.C."/>
            <person name="Pachon D.M.R."/>
            <person name="Bonatelli M.L."/>
            <person name="Correr F.H."/>
            <person name="Franceschini L.M."/>
            <person name="Leite T.F."/>
            <person name="Margarido G.R.A."/>
            <person name="Almeida C.A."/>
            <person name="Ferrarezi J.A."/>
            <person name="Labate C.A."/>
        </authorList>
    </citation>
    <scope>NUCLEOTIDE SEQUENCE</scope>
    <source>
        <strain evidence="2">MF-1</strain>
    </source>
</reference>
<accession>A0A9Q3H4P7</accession>
<proteinExistence type="predicted"/>
<dbReference type="AlphaFoldDB" id="A0A9Q3H4P7"/>
<sequence>MEHVQQEVQPGIPLGRTWSKSQEDLSQRDILQRPYGNHQSLESHQAVQTPGGEGKQDKISGQESQFFTIQGSFEEKTRIQGQKQNHLQPEEEIVRPNDPQAVGFGERSAQEPDVVVNNSTISSPINRNITPTQIEHNVVTPESNLNSDSLWLQMSQFAEKTQKQFAELQESHKRMKTLTASMGKIAKTL</sequence>
<feature type="compositionally biased region" description="Polar residues" evidence="1">
    <location>
        <begin position="37"/>
        <end position="48"/>
    </location>
</feature>
<dbReference type="EMBL" id="AVOT02010292">
    <property type="protein sequence ID" value="MBW0489864.1"/>
    <property type="molecule type" value="Genomic_DNA"/>
</dbReference>
<dbReference type="Proteomes" id="UP000765509">
    <property type="component" value="Unassembled WGS sequence"/>
</dbReference>
<keyword evidence="3" id="KW-1185">Reference proteome</keyword>
<comment type="caution">
    <text evidence="2">The sequence shown here is derived from an EMBL/GenBank/DDBJ whole genome shotgun (WGS) entry which is preliminary data.</text>
</comment>
<evidence type="ECO:0000313" key="2">
    <source>
        <dbReference type="EMBL" id="MBW0489864.1"/>
    </source>
</evidence>
<evidence type="ECO:0000256" key="1">
    <source>
        <dbReference type="SAM" id="MobiDB-lite"/>
    </source>
</evidence>
<feature type="compositionally biased region" description="Basic and acidic residues" evidence="1">
    <location>
        <begin position="21"/>
        <end position="31"/>
    </location>
</feature>